<dbReference type="EMBL" id="CP003005">
    <property type="protein sequence ID" value="AEO58556.1"/>
    <property type="molecule type" value="Genomic_DNA"/>
</dbReference>
<dbReference type="OrthoDB" id="4366798at2759"/>
<dbReference type="AlphaFoldDB" id="G2QGE2"/>
<dbReference type="RefSeq" id="XP_003663801.1">
    <property type="nucleotide sequence ID" value="XM_003663753.1"/>
</dbReference>
<proteinExistence type="predicted"/>
<organism evidence="2 3">
    <name type="scientific">Thermothelomyces thermophilus (strain ATCC 42464 / BCRC 31852 / DSM 1799)</name>
    <name type="common">Sporotrichum thermophile</name>
    <dbReference type="NCBI Taxonomy" id="573729"/>
    <lineage>
        <taxon>Eukaryota</taxon>
        <taxon>Fungi</taxon>
        <taxon>Dikarya</taxon>
        <taxon>Ascomycota</taxon>
        <taxon>Pezizomycotina</taxon>
        <taxon>Sordariomycetes</taxon>
        <taxon>Sordariomycetidae</taxon>
        <taxon>Sordariales</taxon>
        <taxon>Chaetomiaceae</taxon>
        <taxon>Thermothelomyces</taxon>
    </lineage>
</organism>
<reference evidence="2 3" key="1">
    <citation type="journal article" date="2011" name="Nat. Biotechnol.">
        <title>Comparative genomic analysis of the thermophilic biomass-degrading fungi Myceliophthora thermophila and Thielavia terrestris.</title>
        <authorList>
            <person name="Berka R.M."/>
            <person name="Grigoriev I.V."/>
            <person name="Otillar R."/>
            <person name="Salamov A."/>
            <person name="Grimwood J."/>
            <person name="Reid I."/>
            <person name="Ishmael N."/>
            <person name="John T."/>
            <person name="Darmond C."/>
            <person name="Moisan M.-C."/>
            <person name="Henrissat B."/>
            <person name="Coutinho P.M."/>
            <person name="Lombard V."/>
            <person name="Natvig D.O."/>
            <person name="Lindquist E."/>
            <person name="Schmutz J."/>
            <person name="Lucas S."/>
            <person name="Harris P."/>
            <person name="Powlowski J."/>
            <person name="Bellemare A."/>
            <person name="Taylor D."/>
            <person name="Butler G."/>
            <person name="de Vries R.P."/>
            <person name="Allijn I.E."/>
            <person name="van den Brink J."/>
            <person name="Ushinsky S."/>
            <person name="Storms R."/>
            <person name="Powell A.J."/>
            <person name="Paulsen I.T."/>
            <person name="Elbourne L.D.H."/>
            <person name="Baker S.E."/>
            <person name="Magnuson J."/>
            <person name="LaBoissiere S."/>
            <person name="Clutterbuck A.J."/>
            <person name="Martinez D."/>
            <person name="Wogulis M."/>
            <person name="de Leon A.L."/>
            <person name="Rey M.W."/>
            <person name="Tsang A."/>
        </authorList>
    </citation>
    <scope>NUCLEOTIDE SEQUENCE [LARGE SCALE GENOMIC DNA]</scope>
    <source>
        <strain evidence="3">ATCC 42464 / BCRC 31852 / DSM 1799</strain>
    </source>
</reference>
<dbReference type="GeneID" id="11510151"/>
<dbReference type="HOGENOM" id="CLU_691133_0_0_1"/>
<feature type="region of interest" description="Disordered" evidence="1">
    <location>
        <begin position="182"/>
        <end position="399"/>
    </location>
</feature>
<protein>
    <submittedName>
        <fullName evidence="2">Uncharacterized protein</fullName>
    </submittedName>
</protein>
<sequence length="399" mass="43954">MDAAQLAPSQHQHLSIHTSAGQATMNGVLPSPQYEYDREWRWPWWKFELMPDVLFTTLHERFNTRTCPIQLPHTFLFDVRACAEESHDIDTFYAKLAEKRDQRVAELEAAWEEVSDRMHSLLNRGPVCGLPGCKSMEMEDENPFSKSNNRFARSAAFCHLSRTMAFDCLINFFDGLVRDNREKDRRREEDLKTPARNLELTYDSESIGAGQPPTADADDAFAGDPVRPTPPQPIRHPLSPCLSPESTPSDEVDPPQIFPDQKDAGGESSPNPVPADDPTPVSSGRHNSAPLATEATKQAAGAPQCDPPSTRRRPPGGLPSRPQRKRKRDEPESNSGGGGATDTAVGDSEAQDTGVGQITERPPANRQAARRLGGGKRGRTAQEERACRQVSDEADAPSS</sequence>
<dbReference type="InParanoid" id="G2QGE2"/>
<dbReference type="VEuPathDB" id="FungiDB:MYCTH_95335"/>
<dbReference type="KEGG" id="mtm:MYCTH_95335"/>
<dbReference type="eggNOG" id="ENOG502T4C1">
    <property type="taxonomic scope" value="Eukaryota"/>
</dbReference>
<name>G2QGE2_THET4</name>
<accession>G2QGE2</accession>
<gene>
    <name evidence="2" type="ORF">MYCTH_95335</name>
</gene>
<feature type="compositionally biased region" description="Basic and acidic residues" evidence="1">
    <location>
        <begin position="182"/>
        <end position="193"/>
    </location>
</feature>
<feature type="compositionally biased region" description="Basic and acidic residues" evidence="1">
    <location>
        <begin position="380"/>
        <end position="391"/>
    </location>
</feature>
<evidence type="ECO:0000256" key="1">
    <source>
        <dbReference type="SAM" id="MobiDB-lite"/>
    </source>
</evidence>
<dbReference type="OMA" id="FLEIHNT"/>
<keyword evidence="3" id="KW-1185">Reference proteome</keyword>
<evidence type="ECO:0000313" key="2">
    <source>
        <dbReference type="EMBL" id="AEO58556.1"/>
    </source>
</evidence>
<dbReference type="Proteomes" id="UP000007322">
    <property type="component" value="Chromosome 4"/>
</dbReference>
<evidence type="ECO:0000313" key="3">
    <source>
        <dbReference type="Proteomes" id="UP000007322"/>
    </source>
</evidence>